<sequence>MGFHLACNTSLRTTLIALVLATSALAVPSQAHADPASKIYLPQVEHRELELELRGGWENVRGTAGNGAHQYVFDVGYGVTPRWFTELAVFYSKSPGAGGQIDEVKSENIVLLTEPGEHWMDVGVIAELVHNRAEGINEIEFGPLFQKEFHREQFNVNFELERELVSGARTRLGYGLQWKHRGNPRAEFGLQGFGELGDVANLGDEHAFKVGPALFGAARLASGHKLKYDGAVLIGVDGDAADTTVRFQLEYEFPM</sequence>
<keyword evidence="1" id="KW-0732">Signal</keyword>
<dbReference type="Proteomes" id="UP000323164">
    <property type="component" value="Unassembled WGS sequence"/>
</dbReference>
<organism evidence="2 3">
    <name type="scientific">Cognatilysobacter lacus</name>
    <dbReference type="NCBI Taxonomy" id="1643323"/>
    <lineage>
        <taxon>Bacteria</taxon>
        <taxon>Pseudomonadati</taxon>
        <taxon>Pseudomonadota</taxon>
        <taxon>Gammaproteobacteria</taxon>
        <taxon>Lysobacterales</taxon>
        <taxon>Lysobacteraceae</taxon>
        <taxon>Cognatilysobacter</taxon>
    </lineage>
</organism>
<dbReference type="AlphaFoldDB" id="A0A5D8ZA78"/>
<proteinExistence type="predicted"/>
<protein>
    <submittedName>
        <fullName evidence="2">Uncharacterized protein</fullName>
    </submittedName>
</protein>
<feature type="chain" id="PRO_5023100345" evidence="1">
    <location>
        <begin position="34"/>
        <end position="255"/>
    </location>
</feature>
<gene>
    <name evidence="2" type="ORF">FW784_00385</name>
</gene>
<evidence type="ECO:0000256" key="1">
    <source>
        <dbReference type="SAM" id="SignalP"/>
    </source>
</evidence>
<feature type="signal peptide" evidence="1">
    <location>
        <begin position="1"/>
        <end position="33"/>
    </location>
</feature>
<evidence type="ECO:0000313" key="2">
    <source>
        <dbReference type="EMBL" id="TZF91835.1"/>
    </source>
</evidence>
<dbReference type="OrthoDB" id="6696169at2"/>
<reference evidence="2 3" key="1">
    <citation type="submission" date="2019-08" db="EMBL/GenBank/DDBJ databases">
        <title>Draft genome sequence of Lysobacter sp. UKS-15.</title>
        <authorList>
            <person name="Im W.-T."/>
        </authorList>
    </citation>
    <scope>NUCLEOTIDE SEQUENCE [LARGE SCALE GENOMIC DNA]</scope>
    <source>
        <strain evidence="2 3">UKS-15</strain>
    </source>
</reference>
<evidence type="ECO:0000313" key="3">
    <source>
        <dbReference type="Proteomes" id="UP000323164"/>
    </source>
</evidence>
<keyword evidence="3" id="KW-1185">Reference proteome</keyword>
<name>A0A5D8ZA78_9GAMM</name>
<dbReference type="RefSeq" id="WP_149351384.1">
    <property type="nucleotide sequence ID" value="NZ_VTRV01000002.1"/>
</dbReference>
<comment type="caution">
    <text evidence="2">The sequence shown here is derived from an EMBL/GenBank/DDBJ whole genome shotgun (WGS) entry which is preliminary data.</text>
</comment>
<accession>A0A5D8ZA78</accession>
<dbReference type="EMBL" id="VTRV01000002">
    <property type="protein sequence ID" value="TZF91835.1"/>
    <property type="molecule type" value="Genomic_DNA"/>
</dbReference>